<name>A0A7K0CKM4_9ACTN</name>
<keyword evidence="2" id="KW-1185">Reference proteome</keyword>
<evidence type="ECO:0000313" key="2">
    <source>
        <dbReference type="Proteomes" id="UP000466345"/>
    </source>
</evidence>
<dbReference type="Proteomes" id="UP000466345">
    <property type="component" value="Unassembled WGS sequence"/>
</dbReference>
<reference evidence="1 2" key="1">
    <citation type="submission" date="2019-10" db="EMBL/GenBank/DDBJ databases">
        <title>Streptomyces smaragdinus sp. nov. and Streptomyces fabii sp. nov., isolated from the gut of fungus growing-termite Macrotermes natalensis.</title>
        <authorList>
            <person name="Schwitalla J."/>
            <person name="Benndorf R."/>
            <person name="Martin K."/>
            <person name="De Beer W."/>
            <person name="Kaster A.-K."/>
            <person name="Vollmers J."/>
            <person name="Poulsen M."/>
            <person name="Beemelmanns C."/>
        </authorList>
    </citation>
    <scope>NUCLEOTIDE SEQUENCE [LARGE SCALE GENOMIC DNA]</scope>
    <source>
        <strain evidence="1 2">RB5</strain>
    </source>
</reference>
<accession>A0A7K0CKM4</accession>
<sequence>MSDFHTHRRKVENETIPPRVRHTNLRCCLAVFAPYGFRATYHHLGLSARIPKDPARDPASLGAAVKELSDARELWLAGVRDFAGRRRSAKAQGRRQVGQGELWREWQRGWGNIAYCPDPVFHPTDPLPVVIERILHAPEPPAGVTSCRVCGGREGTDGAPPLCVRCGVVLPEPGPALCQRFDQ</sequence>
<dbReference type="OrthoDB" id="6400421at2"/>
<dbReference type="AlphaFoldDB" id="A0A7K0CKM4"/>
<dbReference type="RefSeq" id="WP_153453357.1">
    <property type="nucleotide sequence ID" value="NZ_WEGJ01000013.1"/>
</dbReference>
<gene>
    <name evidence="1" type="ORF">SRB5_36900</name>
</gene>
<protein>
    <submittedName>
        <fullName evidence="1">Uncharacterized protein</fullName>
    </submittedName>
</protein>
<dbReference type="EMBL" id="WEGJ01000013">
    <property type="protein sequence ID" value="MQY13542.1"/>
    <property type="molecule type" value="Genomic_DNA"/>
</dbReference>
<organism evidence="1 2">
    <name type="scientific">Streptomyces smaragdinus</name>
    <dbReference type="NCBI Taxonomy" id="2585196"/>
    <lineage>
        <taxon>Bacteria</taxon>
        <taxon>Bacillati</taxon>
        <taxon>Actinomycetota</taxon>
        <taxon>Actinomycetes</taxon>
        <taxon>Kitasatosporales</taxon>
        <taxon>Streptomycetaceae</taxon>
        <taxon>Streptomyces</taxon>
    </lineage>
</organism>
<proteinExistence type="predicted"/>
<comment type="caution">
    <text evidence="1">The sequence shown here is derived from an EMBL/GenBank/DDBJ whole genome shotgun (WGS) entry which is preliminary data.</text>
</comment>
<evidence type="ECO:0000313" key="1">
    <source>
        <dbReference type="EMBL" id="MQY13542.1"/>
    </source>
</evidence>